<evidence type="ECO:0000256" key="2">
    <source>
        <dbReference type="ARBA" id="ARBA00022741"/>
    </source>
</evidence>
<reference evidence="7 8" key="1">
    <citation type="submission" date="2017-07" db="EMBL/GenBank/DDBJ databases">
        <title>Mechanisms for carbon and nitrogen cycling indicate functional differentiation within the Candidate Phyla Radiation.</title>
        <authorList>
            <person name="Danczak R.E."/>
            <person name="Johnston M.D."/>
            <person name="Kenah C."/>
            <person name="Slattery M."/>
            <person name="Wrighton K.C."/>
            <person name="Wilkins M.J."/>
        </authorList>
    </citation>
    <scope>NUCLEOTIDE SEQUENCE [LARGE SCALE GENOMIC DNA]</scope>
    <source>
        <strain evidence="7">Licking1014_96</strain>
    </source>
</reference>
<name>A0A554LCV1_9BACT</name>
<keyword evidence="2" id="KW-0547">Nucleotide-binding</keyword>
<evidence type="ECO:0000256" key="4">
    <source>
        <dbReference type="ARBA" id="ARBA00022917"/>
    </source>
</evidence>
<evidence type="ECO:0000313" key="7">
    <source>
        <dbReference type="EMBL" id="TSC90721.1"/>
    </source>
</evidence>
<dbReference type="SUPFAM" id="SSF55681">
    <property type="entry name" value="Class II aaRS and biotin synthetases"/>
    <property type="match status" value="1"/>
</dbReference>
<keyword evidence="4" id="KW-0648">Protein biosynthesis</keyword>
<dbReference type="GO" id="GO:0005524">
    <property type="term" value="F:ATP binding"/>
    <property type="evidence" value="ECO:0007669"/>
    <property type="project" value="UniProtKB-KW"/>
</dbReference>
<keyword evidence="3" id="KW-0067">ATP-binding</keyword>
<dbReference type="GO" id="GO:0006412">
    <property type="term" value="P:translation"/>
    <property type="evidence" value="ECO:0007669"/>
    <property type="project" value="UniProtKB-KW"/>
</dbReference>
<dbReference type="GO" id="GO:0043039">
    <property type="term" value="P:tRNA aminoacylation"/>
    <property type="evidence" value="ECO:0007669"/>
    <property type="project" value="InterPro"/>
</dbReference>
<dbReference type="EMBL" id="VMGH01000066">
    <property type="protein sequence ID" value="TSC90721.1"/>
    <property type="molecule type" value="Genomic_DNA"/>
</dbReference>
<organism evidence="7 8">
    <name type="scientific">Candidatus Berkelbacteria bacterium Licking1014_96</name>
    <dbReference type="NCBI Taxonomy" id="2017149"/>
    <lineage>
        <taxon>Bacteria</taxon>
        <taxon>Candidatus Berkelbacteria</taxon>
    </lineage>
</organism>
<evidence type="ECO:0000256" key="1">
    <source>
        <dbReference type="ARBA" id="ARBA00022598"/>
    </source>
</evidence>
<feature type="domain" description="Phenylalanyl-tRNA synthetase" evidence="6">
    <location>
        <begin position="2"/>
        <end position="60"/>
    </location>
</feature>
<keyword evidence="5 7" id="KW-0030">Aminoacyl-tRNA synthetase</keyword>
<accession>A0A554LCV1</accession>
<dbReference type="Proteomes" id="UP000318296">
    <property type="component" value="Unassembled WGS sequence"/>
</dbReference>
<dbReference type="AlphaFoldDB" id="A0A554LCV1"/>
<sequence>MKGSLNPLTLLFRESISIFEEMGFDVYEGPEIETEWYNFDALNVPAAHPSRDMQDTFWLKPNPVS</sequence>
<dbReference type="GO" id="GO:0000049">
    <property type="term" value="F:tRNA binding"/>
    <property type="evidence" value="ECO:0007669"/>
    <property type="project" value="InterPro"/>
</dbReference>
<dbReference type="InterPro" id="IPR045864">
    <property type="entry name" value="aa-tRNA-synth_II/BPL/LPL"/>
</dbReference>
<dbReference type="GO" id="GO:0004812">
    <property type="term" value="F:aminoacyl-tRNA ligase activity"/>
    <property type="evidence" value="ECO:0007669"/>
    <property type="project" value="UniProtKB-KW"/>
</dbReference>
<protein>
    <submittedName>
        <fullName evidence="7">Phenylalanyl-tRNA synthetase alpha chain</fullName>
    </submittedName>
</protein>
<dbReference type="InterPro" id="IPR002319">
    <property type="entry name" value="Phenylalanyl-tRNA_Synthase"/>
</dbReference>
<evidence type="ECO:0000259" key="6">
    <source>
        <dbReference type="Pfam" id="PF01409"/>
    </source>
</evidence>
<gene>
    <name evidence="7" type="ORF">CEN92_415</name>
</gene>
<dbReference type="Gene3D" id="3.30.930.10">
    <property type="entry name" value="Bira Bifunctional Protein, Domain 2"/>
    <property type="match status" value="1"/>
</dbReference>
<keyword evidence="1" id="KW-0436">Ligase</keyword>
<feature type="non-terminal residue" evidence="7">
    <location>
        <position position="65"/>
    </location>
</feature>
<evidence type="ECO:0000256" key="3">
    <source>
        <dbReference type="ARBA" id="ARBA00022840"/>
    </source>
</evidence>
<evidence type="ECO:0000256" key="5">
    <source>
        <dbReference type="ARBA" id="ARBA00023146"/>
    </source>
</evidence>
<comment type="caution">
    <text evidence="7">The sequence shown here is derived from an EMBL/GenBank/DDBJ whole genome shotgun (WGS) entry which is preliminary data.</text>
</comment>
<proteinExistence type="predicted"/>
<evidence type="ECO:0000313" key="8">
    <source>
        <dbReference type="Proteomes" id="UP000318296"/>
    </source>
</evidence>
<dbReference type="Pfam" id="PF01409">
    <property type="entry name" value="tRNA-synt_2d"/>
    <property type="match status" value="1"/>
</dbReference>